<proteinExistence type="predicted"/>
<gene>
    <name evidence="3" type="primary">sprA</name>
    <name evidence="3" type="ORF">ACFSSE_07520</name>
</gene>
<dbReference type="NCBIfam" id="TIGR04189">
    <property type="entry name" value="surface_SprA"/>
    <property type="match status" value="1"/>
</dbReference>
<protein>
    <submittedName>
        <fullName evidence="3">Cell surface protein SprA</fullName>
    </submittedName>
</protein>
<dbReference type="InterPro" id="IPR025684">
    <property type="entry name" value="SprA_N_dom"/>
</dbReference>
<sequence length="2349" mass="265583">MKINFTRFIFLFAFLGVVFCLPKFSVAQKITTPDSLRLKYPVKDNFTTPLFGKNNLFLENPQGIKKTVEYDPKTKKYLVKETIGGKLIKTPQYLTFKEYQQLEEKNIINAYWKTLVATGSAQEEQEGFIPEVKVKSKAFERIFGGNTINIQPRGSADLTFSGRINRNENPLFNERQRRQGNFDFDQRIQMNLIGNIGEKLKISTNYNTEAQFDFENQVKIEYTGGKDEIIKKIEAGIVNFPLNTTLISGSQALFGVKTQLQFGRLGVTTMYSQQRSQSKEIKITNGAQQNEFRLSTDNYEANKHYFLAQYFRNNYNRALANLPIIASNINITNIEVWVTNRSNSTTDSRDVLAFLDLGENQPYNTTQFQGGAGFSPFPAGFSGPGFPQQSNNLLQQIPAAARQTNSNEIDTYFQNSGRLDNYNKLTYARKLTNREYSLNPALGYISLNNSLNADEILSVAYRYTVNGVEYQVGEFSTDVQVLPDNPQVLYTKLLKNETIKTNLPLWDLMMKNIYSIGAYQISPNDFRLNIFRLDDKAGIEKPLIEEGANLSGKLWLQVTNLDRLNQQRAKQPDGFFDFLEGLTIDAQNGRIIFPTIEPFGKDLASQFDATTEQDLINKYVYQPLYDSTKVLAQQFFPGLNRYIIQGTYQSQVSSEFQLNAINVPEGSVVVTAGTLRLTEGADYTVDYNIGRVKILNEALLNSGQPITIKLESNELFGIQQKSLFGTRLDYRVNENFNLGATLLNLKETPLTQKINFGEESISNTIYGFDVNYSTNSRLLTRLVDKIPFISTKETSSITFNGEFAGFKPGHPKALDFAGNTGGTSYLDDFEGTRSIIDLKSSSVWQISGTPQLFPESQLSNDLSYGFNRAKLAFFNIDPIFYSRSNSFTPDNIRNNKVELSKHEVREVLETEVFPFKQTATGSLLSLATLNLAYYPTLRGPYNFTTTGLNPNGTLNNPRSRWGGILRKIETNDFEALNIEFIELWVLDPFIDKPNSQGGDLYFNIGNISEDILKDGRKSLENGLPPDADPTKTDETVWGRIPKLQPVVQAFDNQPSARVAQDVGLDGLTSTAEQEKYQAIVNQVTTILNPQAANQFRNDPSTDDYVYYRGNQLDAENAGILKRYENFNGTEGNSKTPEQSLAATGIENSASTSFPDGEDVNRDNNSSKSDEYFQYRISMRPQDLVVGNGFVTDKVTATVNLADGNKSTVNWYQIKIPVAQFESRVGGIQDFKSIRFMRMFMTDFADTTVLRFARLQLVRGEWRRFNAENSPAKALTDPALNNPGLDNSTLDVTTVNLDENGSRTPIPYVIPPGIPTEKDISNFRGETRQNEQSLAIVVKNLRDGYARAAFKTTVNDVRSYKRLQMYIHAEGEQLRDGDITTFIRIGTDYQDNFYEYEIPTKITNQGARDPELIWPVENRINVEFRLFQLAKTARNNDVSTGQPWPINVPYVYSDGLNKITIKGQPDLSKLRVMMLGVRNPLNTNASVGDDGLEKNVEVWFNELRLTDFDERGGWAATARLNAKLADFGDVTIAANKSTIGFGSLENRVSEVNRSDDRFFDVSSSLELGKFFPQRSGLKIPMFVNYSSQLSTPQFDPRNPDIELKNVLNSVSAQTRDSILNYAQDFTQRRSINFTNVRKIKTDPNAKNHLWDVENLSLTYAYTEYGHRDFINKNTEQRTYRGALAYDFNNPAKFYNPFAKAVKSKYLGLIKDFNFSLLPSVLNFRIELNRLYSENTLRDNDPNNFVPIQTTFNKNFQINRLYGVSWDLTKSLKLDFNATNLSIVDEPEGRITGLKRDTLWQNLRKLGRNTNYNHTINLSYAVPLNKIPGLDFISILTRYQTQFTWITEPLLTLNDPTIDFGNNIQNSRTVQVNPTLNMNLLYNKFGIYRRLNSPDAEPGFGKAVFSLLTSVKNLSASYIKNDGTFLPGYLPQTDAFGYDFNASAPGLGFLLGSQNDIRFTALQNGWLTQDTLQNQLYVNTLNEKLNLRGTIEPIKDLRIELTAFKNSSQNFSTNFRFNNSAQGFESLSPITTGDYSVTMISLGSAFKDNSADRNSVVFQQFLANRNIISQRLARENPNSTGAITDGFADGYGKNSQEVVVPAFIAAYRNKDAGATSLSKFPKIPVPNWRLTYNGLVKVEAINKIFSAFDLSHSYSSTYNVNGYTSLIRYAETAGAVSVRDAQSDFLPFYQFSQITLFEQFVPLLGIDMRLKNNMTANVEYRKSRSMSLSLANSQLASQKDQAFVIGFGYRTSDFRFPFGLFKSVNLKNDLNFKLDVAVRDNKTVIYRADVEDAEISAGSKNITFRPSIDYVLNQRFNIRLYYDSNVTQPYTSQTFVTAFTNFGINLRFTIQ</sequence>
<dbReference type="RefSeq" id="WP_379043125.1">
    <property type="nucleotide sequence ID" value="NZ_JBHSKW010000028.1"/>
</dbReference>
<comment type="caution">
    <text evidence="3">The sequence shown here is derived from an EMBL/GenBank/DDBJ whole genome shotgun (WGS) entry which is preliminary data.</text>
</comment>
<feature type="domain" description="Gliding motility protein SprA N-terminal" evidence="2">
    <location>
        <begin position="1080"/>
        <end position="1605"/>
    </location>
</feature>
<feature type="region of interest" description="Disordered" evidence="1">
    <location>
        <begin position="1147"/>
        <end position="1166"/>
    </location>
</feature>
<dbReference type="Proteomes" id="UP001597546">
    <property type="component" value="Unassembled WGS sequence"/>
</dbReference>
<dbReference type="Pfam" id="PF14349">
    <property type="entry name" value="SprA_N"/>
    <property type="match status" value="2"/>
</dbReference>
<reference evidence="4" key="1">
    <citation type="journal article" date="2019" name="Int. J. Syst. Evol. Microbiol.">
        <title>The Global Catalogue of Microorganisms (GCM) 10K type strain sequencing project: providing services to taxonomists for standard genome sequencing and annotation.</title>
        <authorList>
            <consortium name="The Broad Institute Genomics Platform"/>
            <consortium name="The Broad Institute Genome Sequencing Center for Infectious Disease"/>
            <person name="Wu L."/>
            <person name="Ma J."/>
        </authorList>
    </citation>
    <scope>NUCLEOTIDE SEQUENCE [LARGE SCALE GENOMIC DNA]</scope>
    <source>
        <strain evidence="4">KCTC 42456</strain>
    </source>
</reference>
<evidence type="ECO:0000259" key="2">
    <source>
        <dbReference type="Pfam" id="PF14349"/>
    </source>
</evidence>
<organism evidence="3 4">
    <name type="scientific">Pedobacter alpinus</name>
    <dbReference type="NCBI Taxonomy" id="1590643"/>
    <lineage>
        <taxon>Bacteria</taxon>
        <taxon>Pseudomonadati</taxon>
        <taxon>Bacteroidota</taxon>
        <taxon>Sphingobacteriia</taxon>
        <taxon>Sphingobacteriales</taxon>
        <taxon>Sphingobacteriaceae</taxon>
        <taxon>Pedobacter</taxon>
    </lineage>
</organism>
<feature type="domain" description="Gliding motility protein SprA N-terminal" evidence="2">
    <location>
        <begin position="64"/>
        <end position="344"/>
    </location>
</feature>
<dbReference type="InterPro" id="IPR026377">
    <property type="entry name" value="Cell_surface_SprA"/>
</dbReference>
<keyword evidence="4" id="KW-1185">Reference proteome</keyword>
<dbReference type="EMBL" id="JBHULV010000023">
    <property type="protein sequence ID" value="MFD2731551.1"/>
    <property type="molecule type" value="Genomic_DNA"/>
</dbReference>
<evidence type="ECO:0000256" key="1">
    <source>
        <dbReference type="SAM" id="MobiDB-lite"/>
    </source>
</evidence>
<evidence type="ECO:0000313" key="3">
    <source>
        <dbReference type="EMBL" id="MFD2731551.1"/>
    </source>
</evidence>
<accession>A0ABW5TR37</accession>
<name>A0ABW5TR37_9SPHI</name>
<evidence type="ECO:0000313" key="4">
    <source>
        <dbReference type="Proteomes" id="UP001597546"/>
    </source>
</evidence>